<evidence type="ECO:0000313" key="2">
    <source>
        <dbReference type="EMBL" id="AJC90707.1"/>
    </source>
</evidence>
<dbReference type="Pfam" id="PF13098">
    <property type="entry name" value="Thioredoxin_2"/>
    <property type="match status" value="1"/>
</dbReference>
<dbReference type="InterPro" id="IPR036249">
    <property type="entry name" value="Thioredoxin-like_sf"/>
</dbReference>
<dbReference type="CDD" id="cd02951">
    <property type="entry name" value="SoxW"/>
    <property type="match status" value="1"/>
</dbReference>
<sequence length="199" mass="23154">MFKTILLLSLTCAFFIACSKEEKLDSNLISSGTQFSKENSQKAKNLDKKSYEEIAHLFKDNINIKSDEKNILIIFSANHCIYCDKLKEEIENDKKLQKMIQDQYSSYYINISYKKIHTFYKNHKSDLSTAELSSIYNIVATPTVVILNQNYQTLLNYPGFISAKRLYATMDFLNKSENQKLDEASIAQKLIHYYKDHNI</sequence>
<gene>
    <name evidence="2" type="ORF">CSUB8521_0865</name>
</gene>
<dbReference type="InterPro" id="IPR041737">
    <property type="entry name" value="SoxW"/>
</dbReference>
<accession>A0A0A8H9Q8</accession>
<protein>
    <submittedName>
        <fullName evidence="2">Thioredoxin-related protein, SoxW family</fullName>
    </submittedName>
</protein>
<feature type="domain" description="Thioredoxin-like fold" evidence="1">
    <location>
        <begin position="65"/>
        <end position="168"/>
    </location>
</feature>
<dbReference type="Proteomes" id="UP000031135">
    <property type="component" value="Chromosome"/>
</dbReference>
<proteinExistence type="predicted"/>
<dbReference type="RefSeq" id="WP_052242987.1">
    <property type="nucleotide sequence ID" value="NZ_CP007772.1"/>
</dbReference>
<reference evidence="2 3" key="1">
    <citation type="journal article" date="2014" name="Genome Biol. Evol.">
        <title>Comparative Genomics of the Campylobacter lari Group.</title>
        <authorList>
            <person name="Miller W.G."/>
            <person name="Yee E."/>
            <person name="Chapman M.H."/>
            <person name="Smith T.P."/>
            <person name="Bono J.L."/>
            <person name="Huynh S."/>
            <person name="Parker C.T."/>
            <person name="Vandamme P."/>
            <person name="Luong K."/>
            <person name="Korlach J."/>
        </authorList>
    </citation>
    <scope>NUCLEOTIDE SEQUENCE [LARGE SCALE GENOMIC DNA]</scope>
    <source>
        <strain evidence="2 3">LMG 24374</strain>
    </source>
</reference>
<evidence type="ECO:0000259" key="1">
    <source>
        <dbReference type="Pfam" id="PF13098"/>
    </source>
</evidence>
<dbReference type="InterPro" id="IPR012336">
    <property type="entry name" value="Thioredoxin-like_fold"/>
</dbReference>
<dbReference type="PROSITE" id="PS51257">
    <property type="entry name" value="PROKAR_LIPOPROTEIN"/>
    <property type="match status" value="1"/>
</dbReference>
<dbReference type="Gene3D" id="3.40.30.10">
    <property type="entry name" value="Glutaredoxin"/>
    <property type="match status" value="1"/>
</dbReference>
<dbReference type="SUPFAM" id="SSF52833">
    <property type="entry name" value="Thioredoxin-like"/>
    <property type="match status" value="1"/>
</dbReference>
<evidence type="ECO:0000313" key="3">
    <source>
        <dbReference type="Proteomes" id="UP000031135"/>
    </source>
</evidence>
<organism evidence="2 3">
    <name type="scientific">Campylobacter subantarcticus LMG 24374</name>
    <dbReference type="NCBI Taxonomy" id="1388751"/>
    <lineage>
        <taxon>Bacteria</taxon>
        <taxon>Pseudomonadati</taxon>
        <taxon>Campylobacterota</taxon>
        <taxon>Epsilonproteobacteria</taxon>
        <taxon>Campylobacterales</taxon>
        <taxon>Campylobacteraceae</taxon>
        <taxon>Campylobacter</taxon>
    </lineage>
</organism>
<dbReference type="OrthoDB" id="5366120at2"/>
<dbReference type="AlphaFoldDB" id="A0A0A8H9Q8"/>
<name>A0A0A8H9Q8_9BACT</name>
<dbReference type="EMBL" id="CP007772">
    <property type="protein sequence ID" value="AJC90707.1"/>
    <property type="molecule type" value="Genomic_DNA"/>
</dbReference>
<dbReference type="HOGENOM" id="CLU_098242_0_0_7"/>
<dbReference type="KEGG" id="csm:CSUB8521_0865"/>